<dbReference type="HOGENOM" id="CLU_117131_0_0_7"/>
<feature type="signal peptide" evidence="1">
    <location>
        <begin position="1"/>
        <end position="29"/>
    </location>
</feature>
<name>E6VQY1_PSEA9</name>
<dbReference type="OrthoDB" id="5465004at2"/>
<accession>E6VQY1</accession>
<sequence length="196" mass="22462" precursor="true">MHTTFRISTIWRTFLILTLLTLTAAPALAAVIVTTKTEHYPVNGLTHKEIAENLKRQSPIVMDGRTFQAHTQSNIRYEFSWTRRNGRCAMKQATVFIDITYKYPRLAETPDNETLRWWQGHLDKLAEHEQVHGKYALEAAHELDKALNSLSDLDCATVKEVVKALGDATLESLQERQRTYDALTEHGLQQHEYTGQ</sequence>
<dbReference type="STRING" id="643562.Daes_1952"/>
<dbReference type="Pfam" id="PF06037">
    <property type="entry name" value="DUF922"/>
    <property type="match status" value="1"/>
</dbReference>
<reference evidence="3" key="1">
    <citation type="submission" date="2010-12" db="EMBL/GenBank/DDBJ databases">
        <title>Complete sequence of Desulfovibrio aespoeensis Aspo-2.</title>
        <authorList>
            <consortium name="US DOE Joint Genome Institute"/>
            <person name="Lucas S."/>
            <person name="Copeland A."/>
            <person name="Lapidus A."/>
            <person name="Cheng J.-F."/>
            <person name="Goodwin L."/>
            <person name="Pitluck S."/>
            <person name="Chertkov O."/>
            <person name="Misra M."/>
            <person name="Detter J.C."/>
            <person name="Han C."/>
            <person name="Tapia R."/>
            <person name="Land M."/>
            <person name="Hauser L."/>
            <person name="Kyrpides N."/>
            <person name="Ivanova N."/>
            <person name="Ovchinnikova G."/>
            <person name="Pedersen K."/>
            <person name="Jagevall S."/>
            <person name="Hazen T."/>
            <person name="Woyke T."/>
        </authorList>
    </citation>
    <scope>NUCLEOTIDE SEQUENCE [LARGE SCALE GENOMIC DNA]</scope>
    <source>
        <strain evidence="3">ATCC 700646 / DSM 10631 / Aspo-2</strain>
    </source>
</reference>
<feature type="chain" id="PRO_5003213642" description="Secreted Zn-dependent protease" evidence="1">
    <location>
        <begin position="30"/>
        <end position="196"/>
    </location>
</feature>
<dbReference type="AlphaFoldDB" id="E6VQY1"/>
<evidence type="ECO:0000313" key="2">
    <source>
        <dbReference type="EMBL" id="ADU62961.1"/>
    </source>
</evidence>
<dbReference type="InterPro" id="IPR010321">
    <property type="entry name" value="DUF922"/>
</dbReference>
<organism evidence="2 3">
    <name type="scientific">Pseudodesulfovibrio aespoeensis (strain ATCC 700646 / DSM 10631 / Aspo-2)</name>
    <name type="common">Desulfovibrio aespoeensis</name>
    <dbReference type="NCBI Taxonomy" id="643562"/>
    <lineage>
        <taxon>Bacteria</taxon>
        <taxon>Pseudomonadati</taxon>
        <taxon>Thermodesulfobacteriota</taxon>
        <taxon>Desulfovibrionia</taxon>
        <taxon>Desulfovibrionales</taxon>
        <taxon>Desulfovibrionaceae</taxon>
    </lineage>
</organism>
<evidence type="ECO:0000256" key="1">
    <source>
        <dbReference type="SAM" id="SignalP"/>
    </source>
</evidence>
<dbReference type="Proteomes" id="UP000002191">
    <property type="component" value="Chromosome"/>
</dbReference>
<evidence type="ECO:0000313" key="3">
    <source>
        <dbReference type="Proteomes" id="UP000002191"/>
    </source>
</evidence>
<proteinExistence type="predicted"/>
<dbReference type="EMBL" id="CP002431">
    <property type="protein sequence ID" value="ADU62961.1"/>
    <property type="molecule type" value="Genomic_DNA"/>
</dbReference>
<keyword evidence="3" id="KW-1185">Reference proteome</keyword>
<evidence type="ECO:0008006" key="4">
    <source>
        <dbReference type="Google" id="ProtNLM"/>
    </source>
</evidence>
<protein>
    <recommendedName>
        <fullName evidence="4">Secreted Zn-dependent protease</fullName>
    </recommendedName>
</protein>
<dbReference type="KEGG" id="das:Daes_1952"/>
<reference evidence="2 3" key="2">
    <citation type="journal article" date="2014" name="Genome Announc.">
        <title>Complete Genome Sequence of the Subsurface, Mesophilic Sulfate-Reducing Bacterium Desulfovibrio aespoeensis Aspo-2.</title>
        <authorList>
            <person name="Pedersen K."/>
            <person name="Bengtsson A."/>
            <person name="Edlund J."/>
            <person name="Rabe L."/>
            <person name="Hazen T."/>
            <person name="Chakraborty R."/>
            <person name="Goodwin L."/>
            <person name="Shapiro N."/>
        </authorList>
    </citation>
    <scope>NUCLEOTIDE SEQUENCE [LARGE SCALE GENOMIC DNA]</scope>
    <source>
        <strain evidence="3">ATCC 700646 / DSM 10631 / Aspo-2</strain>
    </source>
</reference>
<gene>
    <name evidence="2" type="ordered locus">Daes_1952</name>
</gene>
<keyword evidence="1" id="KW-0732">Signal</keyword>
<dbReference type="eggNOG" id="COG5661">
    <property type="taxonomic scope" value="Bacteria"/>
</dbReference>
<dbReference type="RefSeq" id="WP_013514874.1">
    <property type="nucleotide sequence ID" value="NC_014844.1"/>
</dbReference>